<evidence type="ECO:0000259" key="9">
    <source>
        <dbReference type="PROSITE" id="PS51504"/>
    </source>
</evidence>
<dbReference type="PANTHER" id="PTHR11467:SF20">
    <property type="entry name" value="H15 DOMAIN-CONTAINING PROTEIN-RELATED"/>
    <property type="match status" value="1"/>
</dbReference>
<dbReference type="InterPro" id="IPR036390">
    <property type="entry name" value="WH_DNA-bd_sf"/>
</dbReference>
<dbReference type="CDD" id="cd00073">
    <property type="entry name" value="H15"/>
    <property type="match status" value="1"/>
</dbReference>
<comment type="subcellular location">
    <subcellularLocation>
        <location evidence="3">Chromosome</location>
    </subcellularLocation>
    <subcellularLocation>
        <location evidence="2 7">Nucleus</location>
    </subcellularLocation>
</comment>
<evidence type="ECO:0000256" key="3">
    <source>
        <dbReference type="ARBA" id="ARBA00004286"/>
    </source>
</evidence>
<feature type="region of interest" description="Disordered" evidence="8">
    <location>
        <begin position="85"/>
        <end position="123"/>
    </location>
</feature>
<dbReference type="GO" id="GO:0045910">
    <property type="term" value="P:negative regulation of DNA recombination"/>
    <property type="evidence" value="ECO:0007669"/>
    <property type="project" value="TreeGrafter"/>
</dbReference>
<dbReference type="FunFam" id="1.10.10.10:FF:000140">
    <property type="entry name" value="Histone H1.0"/>
    <property type="match status" value="1"/>
</dbReference>
<dbReference type="PROSITE" id="PS51504">
    <property type="entry name" value="H15"/>
    <property type="match status" value="1"/>
</dbReference>
<keyword evidence="6 7" id="KW-0539">Nucleus</keyword>
<keyword evidence="11" id="KW-1185">Reference proteome</keyword>
<dbReference type="InterPro" id="IPR005818">
    <property type="entry name" value="Histone_H1/H5_H15"/>
</dbReference>
<proteinExistence type="inferred from homology"/>
<accession>A0A9P0CDG3</accession>
<dbReference type="GO" id="GO:0031492">
    <property type="term" value="F:nucleosomal DNA binding"/>
    <property type="evidence" value="ECO:0007669"/>
    <property type="project" value="TreeGrafter"/>
</dbReference>
<dbReference type="PANTHER" id="PTHR11467">
    <property type="entry name" value="HISTONE H1"/>
    <property type="match status" value="1"/>
</dbReference>
<protein>
    <recommendedName>
        <fullName evidence="9">H15 domain-containing protein</fullName>
    </recommendedName>
</protein>
<evidence type="ECO:0000313" key="10">
    <source>
        <dbReference type="EMBL" id="CAH1098708.1"/>
    </source>
</evidence>
<keyword evidence="5 7" id="KW-0238">DNA-binding</keyword>
<feature type="compositionally biased region" description="Low complexity" evidence="8">
    <location>
        <begin position="192"/>
        <end position="203"/>
    </location>
</feature>
<dbReference type="GO" id="GO:0030527">
    <property type="term" value="F:structural constituent of chromatin"/>
    <property type="evidence" value="ECO:0007669"/>
    <property type="project" value="InterPro"/>
</dbReference>
<sequence length="271" mass="29681">MTTKFPDLRVKTVQNILDQRRQLFIKDRLDPQVIRNIRAEVELELGITPTQKVEPDGRNRYPPQDVEQSAEDQEALDALSEALEKYSGMDPASRPNIPKIRNDTKAKRKKTNNPRTKPSHLPTSEMVNNAIKDLKECGGSSLQAIKKYIAANYKVDAEKVAPFIKKYLNDLVTLDSLVQTKGKGASGSFKLASATSSGSAKPSSNEKKNSASGKTKKTTTVKRSITTTGEKPKAAKKSAKSKKAPTAEKKATKAKKDDKRTVASKIATSIA</sequence>
<evidence type="ECO:0000256" key="2">
    <source>
        <dbReference type="ARBA" id="ARBA00004123"/>
    </source>
</evidence>
<evidence type="ECO:0000256" key="5">
    <source>
        <dbReference type="ARBA" id="ARBA00023125"/>
    </source>
</evidence>
<dbReference type="AlphaFoldDB" id="A0A9P0CDG3"/>
<dbReference type="GO" id="GO:0006334">
    <property type="term" value="P:nucleosome assembly"/>
    <property type="evidence" value="ECO:0007669"/>
    <property type="project" value="InterPro"/>
</dbReference>
<gene>
    <name evidence="10" type="ORF">PSYICH_LOCUS803</name>
</gene>
<feature type="region of interest" description="Disordered" evidence="8">
    <location>
        <begin position="48"/>
        <end position="72"/>
    </location>
</feature>
<dbReference type="InterPro" id="IPR005819">
    <property type="entry name" value="H1/H5"/>
</dbReference>
<dbReference type="GO" id="GO:0000786">
    <property type="term" value="C:nucleosome"/>
    <property type="evidence" value="ECO:0007669"/>
    <property type="project" value="InterPro"/>
</dbReference>
<evidence type="ECO:0000256" key="7">
    <source>
        <dbReference type="RuleBase" id="RU003894"/>
    </source>
</evidence>
<dbReference type="SMART" id="SM00526">
    <property type="entry name" value="H15"/>
    <property type="match status" value="1"/>
</dbReference>
<feature type="compositionally biased region" description="Polar residues" evidence="8">
    <location>
        <begin position="113"/>
        <end position="123"/>
    </location>
</feature>
<dbReference type="GO" id="GO:0003690">
    <property type="term" value="F:double-stranded DNA binding"/>
    <property type="evidence" value="ECO:0007669"/>
    <property type="project" value="TreeGrafter"/>
</dbReference>
<feature type="region of interest" description="Disordered" evidence="8">
    <location>
        <begin position="183"/>
        <end position="271"/>
    </location>
</feature>
<dbReference type="Pfam" id="PF00538">
    <property type="entry name" value="Linker_histone"/>
    <property type="match status" value="1"/>
</dbReference>
<feature type="domain" description="H15" evidence="9">
    <location>
        <begin position="119"/>
        <end position="193"/>
    </location>
</feature>
<organism evidence="10 11">
    <name type="scientific">Psylliodes chrysocephalus</name>
    <dbReference type="NCBI Taxonomy" id="3402493"/>
    <lineage>
        <taxon>Eukaryota</taxon>
        <taxon>Metazoa</taxon>
        <taxon>Ecdysozoa</taxon>
        <taxon>Arthropoda</taxon>
        <taxon>Hexapoda</taxon>
        <taxon>Insecta</taxon>
        <taxon>Pterygota</taxon>
        <taxon>Neoptera</taxon>
        <taxon>Endopterygota</taxon>
        <taxon>Coleoptera</taxon>
        <taxon>Polyphaga</taxon>
        <taxon>Cucujiformia</taxon>
        <taxon>Chrysomeloidea</taxon>
        <taxon>Chrysomelidae</taxon>
        <taxon>Galerucinae</taxon>
        <taxon>Alticini</taxon>
        <taxon>Psylliodes</taxon>
    </lineage>
</organism>
<evidence type="ECO:0000256" key="8">
    <source>
        <dbReference type="SAM" id="MobiDB-lite"/>
    </source>
</evidence>
<dbReference type="SUPFAM" id="SSF46785">
    <property type="entry name" value="Winged helix' DNA-binding domain"/>
    <property type="match status" value="1"/>
</dbReference>
<dbReference type="InterPro" id="IPR036388">
    <property type="entry name" value="WH-like_DNA-bd_sf"/>
</dbReference>
<evidence type="ECO:0000313" key="11">
    <source>
        <dbReference type="Proteomes" id="UP001153636"/>
    </source>
</evidence>
<feature type="compositionally biased region" description="Basic residues" evidence="8">
    <location>
        <begin position="234"/>
        <end position="243"/>
    </location>
</feature>
<evidence type="ECO:0000256" key="4">
    <source>
        <dbReference type="ARBA" id="ARBA00022454"/>
    </source>
</evidence>
<dbReference type="Proteomes" id="UP001153636">
    <property type="component" value="Chromosome 1"/>
</dbReference>
<dbReference type="GO" id="GO:0030261">
    <property type="term" value="P:chromosome condensation"/>
    <property type="evidence" value="ECO:0007669"/>
    <property type="project" value="TreeGrafter"/>
</dbReference>
<dbReference type="EMBL" id="OV651813">
    <property type="protein sequence ID" value="CAH1098708.1"/>
    <property type="molecule type" value="Genomic_DNA"/>
</dbReference>
<keyword evidence="4 7" id="KW-0158">Chromosome</keyword>
<reference evidence="10" key="1">
    <citation type="submission" date="2022-01" db="EMBL/GenBank/DDBJ databases">
        <authorList>
            <person name="King R."/>
        </authorList>
    </citation>
    <scope>NUCLEOTIDE SEQUENCE</scope>
</reference>
<comment type="similarity">
    <text evidence="7">Belongs to the histone H1/H5 family.</text>
</comment>
<name>A0A9P0CDG3_9CUCU</name>
<comment type="function">
    <text evidence="1">Histones H1 are necessary for the condensation of nucleosome chains into higher-order structures.</text>
</comment>
<dbReference type="PRINTS" id="PR00624">
    <property type="entry name" value="HISTONEH5"/>
</dbReference>
<dbReference type="OrthoDB" id="6783656at2759"/>
<dbReference type="Gene3D" id="1.10.10.10">
    <property type="entry name" value="Winged helix-like DNA-binding domain superfamily/Winged helix DNA-binding domain"/>
    <property type="match status" value="1"/>
</dbReference>
<feature type="compositionally biased region" description="Basic and acidic residues" evidence="8">
    <location>
        <begin position="245"/>
        <end position="261"/>
    </location>
</feature>
<dbReference type="GO" id="GO:0005634">
    <property type="term" value="C:nucleus"/>
    <property type="evidence" value="ECO:0007669"/>
    <property type="project" value="UniProtKB-SubCell"/>
</dbReference>
<evidence type="ECO:0000256" key="1">
    <source>
        <dbReference type="ARBA" id="ARBA00002809"/>
    </source>
</evidence>
<evidence type="ECO:0000256" key="6">
    <source>
        <dbReference type="ARBA" id="ARBA00023242"/>
    </source>
</evidence>